<name>A0A915E0Q6_9BILA</name>
<feature type="compositionally biased region" description="Low complexity" evidence="1">
    <location>
        <begin position="59"/>
        <end position="78"/>
    </location>
</feature>
<evidence type="ECO:0000256" key="1">
    <source>
        <dbReference type="SAM" id="MobiDB-lite"/>
    </source>
</evidence>
<protein>
    <submittedName>
        <fullName evidence="3">Uncharacterized protein</fullName>
    </submittedName>
</protein>
<feature type="region of interest" description="Disordered" evidence="1">
    <location>
        <begin position="34"/>
        <end position="78"/>
    </location>
</feature>
<dbReference type="WBParaSite" id="jg25718">
    <property type="protein sequence ID" value="jg25718"/>
    <property type="gene ID" value="jg25718"/>
</dbReference>
<evidence type="ECO:0000313" key="3">
    <source>
        <dbReference type="WBParaSite" id="jg25718"/>
    </source>
</evidence>
<sequence length="154" mass="16592">MTNLSPAGLPGYFPNTSRPSYNFQMSTPLPNARPYNPCLTPAAGQLHGPPPIPPPPMVSSQNSSQSTQSAHSSTSNSLSAIVNNAPIYTSEVGWRRSSEPRLATMTAHMDHIQTSEKERAGQVAQKSWSLNTFGLTAGQRTEAFNIISGFWFSG</sequence>
<keyword evidence="2" id="KW-1185">Reference proteome</keyword>
<dbReference type="AlphaFoldDB" id="A0A915E0Q6"/>
<feature type="compositionally biased region" description="Pro residues" evidence="1">
    <location>
        <begin position="48"/>
        <end position="57"/>
    </location>
</feature>
<evidence type="ECO:0000313" key="2">
    <source>
        <dbReference type="Proteomes" id="UP000887574"/>
    </source>
</evidence>
<proteinExistence type="predicted"/>
<accession>A0A915E0Q6</accession>
<dbReference type="Proteomes" id="UP000887574">
    <property type="component" value="Unplaced"/>
</dbReference>
<organism evidence="2 3">
    <name type="scientific">Ditylenchus dipsaci</name>
    <dbReference type="NCBI Taxonomy" id="166011"/>
    <lineage>
        <taxon>Eukaryota</taxon>
        <taxon>Metazoa</taxon>
        <taxon>Ecdysozoa</taxon>
        <taxon>Nematoda</taxon>
        <taxon>Chromadorea</taxon>
        <taxon>Rhabditida</taxon>
        <taxon>Tylenchina</taxon>
        <taxon>Tylenchomorpha</taxon>
        <taxon>Sphaerularioidea</taxon>
        <taxon>Anguinidae</taxon>
        <taxon>Anguininae</taxon>
        <taxon>Ditylenchus</taxon>
    </lineage>
</organism>
<reference evidence="3" key="1">
    <citation type="submission" date="2022-11" db="UniProtKB">
        <authorList>
            <consortium name="WormBaseParasite"/>
        </authorList>
    </citation>
    <scope>IDENTIFICATION</scope>
</reference>